<protein>
    <recommendedName>
        <fullName evidence="1">glutathione transferase</fullName>
        <ecNumber evidence="1">2.5.1.18</ecNumber>
    </recommendedName>
</protein>
<dbReference type="GO" id="GO:0043295">
    <property type="term" value="F:glutathione binding"/>
    <property type="evidence" value="ECO:0007669"/>
    <property type="project" value="TreeGrafter"/>
</dbReference>
<sequence length="253" mass="28247">MVLKLYAAPQSTASESLRVAQVLHEKNVPFEFIPIDLRAKEQKQAQHTEKNPFGQVPYIDDDGFVLYESRAIGRYIALKCAGQGTAGLIPDQSDIKALALFEQAASSEFANFEIHAAKIAYEKLFKVRLGFPMNEEVVKGAIDQLNVKLDVYEGILGKQAYLAGSELTLADLYHIPFGTRLYRAGLGDLIDSRPNVAKWFNALLSRPSWVAIKDPRLLQEEGSVETERRHSLHFSMSAWEYLCNCVIQGQGSV</sequence>
<dbReference type="InterPro" id="IPR004045">
    <property type="entry name" value="Glutathione_S-Trfase_N"/>
</dbReference>
<evidence type="ECO:0000256" key="1">
    <source>
        <dbReference type="ARBA" id="ARBA00012452"/>
    </source>
</evidence>
<proteinExistence type="inferred from homology"/>
<dbReference type="PANTHER" id="PTHR43900:SF3">
    <property type="entry name" value="GLUTATHIONE S-TRANSFERASE RHO"/>
    <property type="match status" value="1"/>
</dbReference>
<dbReference type="InterPro" id="IPR004046">
    <property type="entry name" value="GST_C"/>
</dbReference>
<dbReference type="InterPro" id="IPR010987">
    <property type="entry name" value="Glutathione-S-Trfase_C-like"/>
</dbReference>
<feature type="domain" description="GST C-terminal" evidence="6">
    <location>
        <begin position="94"/>
        <end position="234"/>
    </location>
</feature>
<dbReference type="Gene3D" id="1.20.1050.10">
    <property type="match status" value="1"/>
</dbReference>
<keyword evidence="8" id="KW-1185">Reference proteome</keyword>
<dbReference type="EMBL" id="JACGCI010000158">
    <property type="protein sequence ID" value="KAF6743104.1"/>
    <property type="molecule type" value="Genomic_DNA"/>
</dbReference>
<dbReference type="InterPro" id="IPR040079">
    <property type="entry name" value="Glutathione_S-Trfase"/>
</dbReference>
<dbReference type="SUPFAM" id="SSF47616">
    <property type="entry name" value="GST C-terminal domain-like"/>
    <property type="match status" value="1"/>
</dbReference>
<reference evidence="7 8" key="1">
    <citation type="submission" date="2020-07" db="EMBL/GenBank/DDBJ databases">
        <title>Comparative genomics of pyrophilous fungi reveals a link between fire events and developmental genes.</title>
        <authorList>
            <consortium name="DOE Joint Genome Institute"/>
            <person name="Steindorff A.S."/>
            <person name="Carver A."/>
            <person name="Calhoun S."/>
            <person name="Stillman K."/>
            <person name="Liu H."/>
            <person name="Lipzen A."/>
            <person name="Pangilinan J."/>
            <person name="Labutti K."/>
            <person name="Bruns T.D."/>
            <person name="Grigoriev I.V."/>
        </authorList>
    </citation>
    <scope>NUCLEOTIDE SEQUENCE [LARGE SCALE GENOMIC DNA]</scope>
    <source>
        <strain evidence="7 8">CBS 144469</strain>
    </source>
</reference>
<feature type="domain" description="GST N-terminal" evidence="5">
    <location>
        <begin position="1"/>
        <end position="84"/>
    </location>
</feature>
<dbReference type="InterPro" id="IPR036282">
    <property type="entry name" value="Glutathione-S-Trfase_C_sf"/>
</dbReference>
<dbReference type="Pfam" id="PF00043">
    <property type="entry name" value="GST_C"/>
    <property type="match status" value="1"/>
</dbReference>
<dbReference type="PROSITE" id="PS50404">
    <property type="entry name" value="GST_NTER"/>
    <property type="match status" value="1"/>
</dbReference>
<dbReference type="FunFam" id="3.40.30.10:FF:000016">
    <property type="entry name" value="Glutathione S-transferase F2"/>
    <property type="match status" value="1"/>
</dbReference>
<evidence type="ECO:0000256" key="4">
    <source>
        <dbReference type="RuleBase" id="RU003494"/>
    </source>
</evidence>
<comment type="catalytic activity">
    <reaction evidence="3">
        <text>RX + glutathione = an S-substituted glutathione + a halide anion + H(+)</text>
        <dbReference type="Rhea" id="RHEA:16437"/>
        <dbReference type="ChEBI" id="CHEBI:15378"/>
        <dbReference type="ChEBI" id="CHEBI:16042"/>
        <dbReference type="ChEBI" id="CHEBI:17792"/>
        <dbReference type="ChEBI" id="CHEBI:57925"/>
        <dbReference type="ChEBI" id="CHEBI:90779"/>
        <dbReference type="EC" id="2.5.1.18"/>
    </reaction>
</comment>
<dbReference type="GO" id="GO:0005737">
    <property type="term" value="C:cytoplasm"/>
    <property type="evidence" value="ECO:0007669"/>
    <property type="project" value="TreeGrafter"/>
</dbReference>
<name>A0A8H6LUX3_9AGAR</name>
<keyword evidence="2 7" id="KW-0808">Transferase</keyword>
<dbReference type="Gene3D" id="3.40.30.10">
    <property type="entry name" value="Glutaredoxin"/>
    <property type="match status" value="1"/>
</dbReference>
<comment type="caution">
    <text evidence="7">The sequence shown here is derived from an EMBL/GenBank/DDBJ whole genome shotgun (WGS) entry which is preliminary data.</text>
</comment>
<evidence type="ECO:0000313" key="7">
    <source>
        <dbReference type="EMBL" id="KAF6743104.1"/>
    </source>
</evidence>
<dbReference type="Pfam" id="PF02798">
    <property type="entry name" value="GST_N"/>
    <property type="match status" value="1"/>
</dbReference>
<dbReference type="SFLD" id="SFLDG00358">
    <property type="entry name" value="Main_(cytGST)"/>
    <property type="match status" value="1"/>
</dbReference>
<comment type="similarity">
    <text evidence="4">Belongs to the GST superfamily.</text>
</comment>
<dbReference type="Proteomes" id="UP000521943">
    <property type="component" value="Unassembled WGS sequence"/>
</dbReference>
<evidence type="ECO:0000259" key="6">
    <source>
        <dbReference type="PROSITE" id="PS50405"/>
    </source>
</evidence>
<dbReference type="PANTHER" id="PTHR43900">
    <property type="entry name" value="GLUTATHIONE S-TRANSFERASE RHO"/>
    <property type="match status" value="1"/>
</dbReference>
<dbReference type="GO" id="GO:0004364">
    <property type="term" value="F:glutathione transferase activity"/>
    <property type="evidence" value="ECO:0007669"/>
    <property type="project" value="UniProtKB-EC"/>
</dbReference>
<accession>A0A8H6LUX3</accession>
<dbReference type="SFLD" id="SFLDS00019">
    <property type="entry name" value="Glutathione_Transferase_(cytos"/>
    <property type="match status" value="1"/>
</dbReference>
<dbReference type="SUPFAM" id="SSF52833">
    <property type="entry name" value="Thioredoxin-like"/>
    <property type="match status" value="1"/>
</dbReference>
<dbReference type="InterPro" id="IPR036249">
    <property type="entry name" value="Thioredoxin-like_sf"/>
</dbReference>
<gene>
    <name evidence="7" type="ORF">DFP72DRAFT_1080783</name>
</gene>
<organism evidence="7 8">
    <name type="scientific">Ephemerocybe angulata</name>
    <dbReference type="NCBI Taxonomy" id="980116"/>
    <lineage>
        <taxon>Eukaryota</taxon>
        <taxon>Fungi</taxon>
        <taxon>Dikarya</taxon>
        <taxon>Basidiomycota</taxon>
        <taxon>Agaricomycotina</taxon>
        <taxon>Agaricomycetes</taxon>
        <taxon>Agaricomycetidae</taxon>
        <taxon>Agaricales</taxon>
        <taxon>Agaricineae</taxon>
        <taxon>Psathyrellaceae</taxon>
        <taxon>Ephemerocybe</taxon>
    </lineage>
</organism>
<dbReference type="GO" id="GO:0006749">
    <property type="term" value="P:glutathione metabolic process"/>
    <property type="evidence" value="ECO:0007669"/>
    <property type="project" value="TreeGrafter"/>
</dbReference>
<evidence type="ECO:0000313" key="8">
    <source>
        <dbReference type="Proteomes" id="UP000521943"/>
    </source>
</evidence>
<evidence type="ECO:0000256" key="3">
    <source>
        <dbReference type="ARBA" id="ARBA00047960"/>
    </source>
</evidence>
<dbReference type="SFLD" id="SFLDG01154">
    <property type="entry name" value="Main.5:_Phi-like"/>
    <property type="match status" value="1"/>
</dbReference>
<dbReference type="PROSITE" id="PS50405">
    <property type="entry name" value="GST_CTER"/>
    <property type="match status" value="1"/>
</dbReference>
<evidence type="ECO:0000259" key="5">
    <source>
        <dbReference type="PROSITE" id="PS50404"/>
    </source>
</evidence>
<evidence type="ECO:0000256" key="2">
    <source>
        <dbReference type="ARBA" id="ARBA00022679"/>
    </source>
</evidence>
<dbReference type="EC" id="2.5.1.18" evidence="1"/>
<dbReference type="AlphaFoldDB" id="A0A8H6LUX3"/>
<dbReference type="OrthoDB" id="249703at2759"/>